<sequence>MAAYVSSSPTDPPVLTSKAEQLDSSFTAVDSVEVPLGPTCSLCMEHDWTKGDPVEDDLRRPVHGWPSLSQLMANTPDFAAFARFRDLNVKSLLYYQAELTDLRTKLHRLEWNDHRHGHFKNASRLTARIDKIILTEGSDDGREQRQWRLVKRMRTVLKEYNEALLLFSQISALPEPETYNVKSLRDWIRESFSVSGPGSETWGDLHRGESLKRQTWRSLIGDLIWPQEKPTDLDLVLTDPPRAIDPITKWVKFGFVPFWQSVRSAIYIRSQRTPNLGKDIEAQDITVRDSPWRRFEKRDYQKPTLATFSDKRLLRVISVLSTIVACLLPTLAITVLSQLHGLRDLLLCLAGFTVIFAFGLIFFTTGSATKLEVFVASAA</sequence>
<evidence type="ECO:0000256" key="1">
    <source>
        <dbReference type="SAM" id="Phobius"/>
    </source>
</evidence>
<dbReference type="PANTHER" id="PTHR34502">
    <property type="entry name" value="DUF6594 DOMAIN-CONTAINING PROTEIN-RELATED"/>
    <property type="match status" value="1"/>
</dbReference>
<keyword evidence="4" id="KW-1185">Reference proteome</keyword>
<dbReference type="InterPro" id="IPR046529">
    <property type="entry name" value="DUF6594"/>
</dbReference>
<evidence type="ECO:0000313" key="3">
    <source>
        <dbReference type="EMBL" id="CZR59927.1"/>
    </source>
</evidence>
<keyword evidence="1" id="KW-0472">Membrane</keyword>
<dbReference type="OrthoDB" id="5342093at2759"/>
<keyword evidence="1" id="KW-1133">Transmembrane helix</keyword>
<reference evidence="3 4" key="1">
    <citation type="submission" date="2016-03" db="EMBL/GenBank/DDBJ databases">
        <authorList>
            <person name="Ploux O."/>
        </authorList>
    </citation>
    <scope>NUCLEOTIDE SEQUENCE [LARGE SCALE GENOMIC DNA]</scope>
    <source>
        <strain evidence="3 4">UAMH 11012</strain>
    </source>
</reference>
<gene>
    <name evidence="3" type="ORF">PAC_09822</name>
</gene>
<evidence type="ECO:0000313" key="4">
    <source>
        <dbReference type="Proteomes" id="UP000184330"/>
    </source>
</evidence>
<dbReference type="Proteomes" id="UP000184330">
    <property type="component" value="Unassembled WGS sequence"/>
</dbReference>
<protein>
    <recommendedName>
        <fullName evidence="2">DUF6594 domain-containing protein</fullName>
    </recommendedName>
</protein>
<feature type="transmembrane region" description="Helical" evidence="1">
    <location>
        <begin position="313"/>
        <end position="333"/>
    </location>
</feature>
<keyword evidence="1" id="KW-0812">Transmembrane</keyword>
<feature type="transmembrane region" description="Helical" evidence="1">
    <location>
        <begin position="345"/>
        <end position="364"/>
    </location>
</feature>
<dbReference type="Pfam" id="PF20237">
    <property type="entry name" value="DUF6594"/>
    <property type="match status" value="1"/>
</dbReference>
<dbReference type="EMBL" id="FJOG01000015">
    <property type="protein sequence ID" value="CZR59927.1"/>
    <property type="molecule type" value="Genomic_DNA"/>
</dbReference>
<dbReference type="AlphaFoldDB" id="A0A1L7X4K2"/>
<dbReference type="STRING" id="576137.A0A1L7X4K2"/>
<dbReference type="PANTHER" id="PTHR34502:SF5">
    <property type="entry name" value="DUF6594 DOMAIN-CONTAINING PROTEIN"/>
    <property type="match status" value="1"/>
</dbReference>
<organism evidence="3 4">
    <name type="scientific">Phialocephala subalpina</name>
    <dbReference type="NCBI Taxonomy" id="576137"/>
    <lineage>
        <taxon>Eukaryota</taxon>
        <taxon>Fungi</taxon>
        <taxon>Dikarya</taxon>
        <taxon>Ascomycota</taxon>
        <taxon>Pezizomycotina</taxon>
        <taxon>Leotiomycetes</taxon>
        <taxon>Helotiales</taxon>
        <taxon>Mollisiaceae</taxon>
        <taxon>Phialocephala</taxon>
        <taxon>Phialocephala fortinii species complex</taxon>
    </lineage>
</organism>
<accession>A0A1L7X4K2</accession>
<proteinExistence type="predicted"/>
<name>A0A1L7X4K2_9HELO</name>
<evidence type="ECO:0000259" key="2">
    <source>
        <dbReference type="Pfam" id="PF20237"/>
    </source>
</evidence>
<feature type="domain" description="DUF6594" evidence="2">
    <location>
        <begin position="65"/>
        <end position="379"/>
    </location>
</feature>